<proteinExistence type="predicted"/>
<dbReference type="Pfam" id="PF18796">
    <property type="entry name" value="LPD1"/>
    <property type="match status" value="1"/>
</dbReference>
<keyword evidence="3" id="KW-1185">Reference proteome</keyword>
<sequence>MKLLKPIARIDPMEERIGFTPSYQSAKYAVDSDTRVSIGSRLDKYFEKQGFVEYYKGFSRTSRAITQRDINAALARYKLKGIEFGQWVTNEDAYNYLAALVVALDDMAKVLGWSNIGLDNMVGIAFGARGHGRALAHFEPRSYMINLTRYKRHVTDPFTGRVVKTAKTRRFSYTGGVGALAHEYGHALDYFFGTFIDQSRGSLSLSGGRQTNLIEHNTWPANSLRWHMTSILMAFQQTKSYQRLRDHLVKGGKSDSYWIRHNELWARLFEQWIGARMEEKGIANDFLHQNKYEKFAENKAPIYLTAAELKTIRPAVDKFIKAVAGQVKK</sequence>
<dbReference type="EMBL" id="JAFMYW010000001">
    <property type="protein sequence ID" value="MBO0947012.1"/>
    <property type="molecule type" value="Genomic_DNA"/>
</dbReference>
<organism evidence="2 3">
    <name type="scientific">Fibrella forsythiae</name>
    <dbReference type="NCBI Taxonomy" id="2817061"/>
    <lineage>
        <taxon>Bacteria</taxon>
        <taxon>Pseudomonadati</taxon>
        <taxon>Bacteroidota</taxon>
        <taxon>Cytophagia</taxon>
        <taxon>Cytophagales</taxon>
        <taxon>Spirosomataceae</taxon>
        <taxon>Fibrella</taxon>
    </lineage>
</organism>
<accession>A0ABS3JDP8</accession>
<dbReference type="Proteomes" id="UP000664628">
    <property type="component" value="Unassembled WGS sequence"/>
</dbReference>
<evidence type="ECO:0000313" key="2">
    <source>
        <dbReference type="EMBL" id="MBO0947012.1"/>
    </source>
</evidence>
<reference evidence="2 3" key="1">
    <citation type="submission" date="2021-03" db="EMBL/GenBank/DDBJ databases">
        <title>Fibrella sp. HMF5405 genome sequencing and assembly.</title>
        <authorList>
            <person name="Kang H."/>
            <person name="Kim H."/>
            <person name="Bae S."/>
            <person name="Joh K."/>
        </authorList>
    </citation>
    <scope>NUCLEOTIDE SEQUENCE [LARGE SCALE GENOMIC DNA]</scope>
    <source>
        <strain evidence="2 3">HMF5405</strain>
    </source>
</reference>
<name>A0ABS3JDP8_9BACT</name>
<feature type="domain" description="Large polyvalent protein-associated" evidence="1">
    <location>
        <begin position="252"/>
        <end position="323"/>
    </location>
</feature>
<dbReference type="InterPro" id="IPR041047">
    <property type="entry name" value="LPD1"/>
</dbReference>
<evidence type="ECO:0000259" key="1">
    <source>
        <dbReference type="Pfam" id="PF18796"/>
    </source>
</evidence>
<evidence type="ECO:0000313" key="3">
    <source>
        <dbReference type="Proteomes" id="UP000664628"/>
    </source>
</evidence>
<dbReference type="RefSeq" id="WP_207326939.1">
    <property type="nucleotide sequence ID" value="NZ_JAFMYW010000001.1"/>
</dbReference>
<gene>
    <name evidence="2" type="ORF">J2I46_00345</name>
</gene>
<protein>
    <recommendedName>
        <fullName evidence="1">Large polyvalent protein-associated domain-containing protein</fullName>
    </recommendedName>
</protein>
<comment type="caution">
    <text evidence="2">The sequence shown here is derived from an EMBL/GenBank/DDBJ whole genome shotgun (WGS) entry which is preliminary data.</text>
</comment>